<dbReference type="Proteomes" id="UP000253729">
    <property type="component" value="Unassembled WGS sequence"/>
</dbReference>
<proteinExistence type="predicted"/>
<accession>A0A3F3PVU8</accession>
<keyword evidence="2" id="KW-1185">Reference proteome</keyword>
<gene>
    <name evidence="1" type="ORF">BDQ94DRAFT_147950</name>
</gene>
<protein>
    <submittedName>
        <fullName evidence="1">Uncharacterized protein</fullName>
    </submittedName>
</protein>
<dbReference type="RefSeq" id="XP_026624089.1">
    <property type="nucleotide sequence ID" value="XM_026767109.1"/>
</dbReference>
<dbReference type="GeneID" id="38135465"/>
<sequence length="84" mass="9029">MNLFLASGILAVLCNCPTGPILRGHPTSGGYYYLLPGKPARDALSPVSECSTVCFSGELVLMWGYDGVIGYYLADTELICTFLM</sequence>
<evidence type="ECO:0000313" key="2">
    <source>
        <dbReference type="Proteomes" id="UP000253729"/>
    </source>
</evidence>
<dbReference type="AlphaFoldDB" id="A0A3F3PVU8"/>
<name>A0A3F3PVU8_9EURO</name>
<dbReference type="EMBL" id="KZ852057">
    <property type="protein sequence ID" value="RDH31067.1"/>
    <property type="molecule type" value="Genomic_DNA"/>
</dbReference>
<evidence type="ECO:0000313" key="1">
    <source>
        <dbReference type="EMBL" id="RDH31067.1"/>
    </source>
</evidence>
<organism evidence="1 2">
    <name type="scientific">Aspergillus welwitschiae</name>
    <dbReference type="NCBI Taxonomy" id="1341132"/>
    <lineage>
        <taxon>Eukaryota</taxon>
        <taxon>Fungi</taxon>
        <taxon>Dikarya</taxon>
        <taxon>Ascomycota</taxon>
        <taxon>Pezizomycotina</taxon>
        <taxon>Eurotiomycetes</taxon>
        <taxon>Eurotiomycetidae</taxon>
        <taxon>Eurotiales</taxon>
        <taxon>Aspergillaceae</taxon>
        <taxon>Aspergillus</taxon>
        <taxon>Aspergillus subgen. Circumdati</taxon>
    </lineage>
</organism>
<reference evidence="1 2" key="1">
    <citation type="submission" date="2018-07" db="EMBL/GenBank/DDBJ databases">
        <title>The genomes of Aspergillus section Nigri reveals drivers in fungal speciation.</title>
        <authorList>
            <consortium name="DOE Joint Genome Institute"/>
            <person name="Vesth T.C."/>
            <person name="Nybo J."/>
            <person name="Theobald S."/>
            <person name="Brandl J."/>
            <person name="Frisvad J.C."/>
            <person name="Nielsen K.F."/>
            <person name="Lyhne E.K."/>
            <person name="Kogle M.E."/>
            <person name="Kuo A."/>
            <person name="Riley R."/>
            <person name="Clum A."/>
            <person name="Nolan M."/>
            <person name="Lipzen A."/>
            <person name="Salamov A."/>
            <person name="Henrissat B."/>
            <person name="Wiebenga A."/>
            <person name="De vries R.P."/>
            <person name="Grigoriev I.V."/>
            <person name="Mortensen U.H."/>
            <person name="Andersen M.R."/>
            <person name="Baker S.E."/>
        </authorList>
    </citation>
    <scope>NUCLEOTIDE SEQUENCE [LARGE SCALE GENOMIC DNA]</scope>
    <source>
        <strain evidence="1 2">CBS 139.54b</strain>
    </source>
</reference>